<comment type="similarity">
    <text evidence="1">Belongs to the ARG7 family.</text>
</comment>
<evidence type="ECO:0000256" key="3">
    <source>
        <dbReference type="ARBA" id="ARBA00022604"/>
    </source>
</evidence>
<dbReference type="PANTHER" id="PTHR31175:SF82">
    <property type="entry name" value="AUXIN-RESPONSIVE PROTEIN SAUR65"/>
    <property type="match status" value="1"/>
</dbReference>
<evidence type="ECO:0000313" key="4">
    <source>
        <dbReference type="EMBL" id="KAK9000229.1"/>
    </source>
</evidence>
<keyword evidence="3" id="KW-0341">Growth regulation</keyword>
<evidence type="ECO:0000256" key="2">
    <source>
        <dbReference type="ARBA" id="ARBA00022473"/>
    </source>
</evidence>
<sequence length="205" mass="23358">MQKIASNPLEGKELFQQGIQKRWLLQIHSNQSSVVNKGCFLISALDKRRFLIPLAFLSNIIFELLKMPSDGPITLQCDSVVMNEIVSFVKSGLAKDMERAVLHSITAYRLSLLIRHLIQSIGNQLNIPHQLESEKTNSLKVAKQPGGFVPSGTSDKIGTIQRRLAWPLRKDDTHKSRNEDLLFFHELKDQMVQYELEFVTTEECI</sequence>
<protein>
    <submittedName>
        <fullName evidence="4">Uncharacterized protein</fullName>
    </submittedName>
</protein>
<keyword evidence="5" id="KW-1185">Reference proteome</keyword>
<accession>A0ABR2QHU6</accession>
<comment type="caution">
    <text evidence="4">The sequence shown here is derived from an EMBL/GenBank/DDBJ whole genome shotgun (WGS) entry which is preliminary data.</text>
</comment>
<evidence type="ECO:0000313" key="5">
    <source>
        <dbReference type="Proteomes" id="UP001396334"/>
    </source>
</evidence>
<dbReference type="EMBL" id="JBBPBN010000037">
    <property type="protein sequence ID" value="KAK9000229.1"/>
    <property type="molecule type" value="Genomic_DNA"/>
</dbReference>
<evidence type="ECO:0000256" key="1">
    <source>
        <dbReference type="ARBA" id="ARBA00006974"/>
    </source>
</evidence>
<keyword evidence="2" id="KW-0217">Developmental protein</keyword>
<organism evidence="4 5">
    <name type="scientific">Hibiscus sabdariffa</name>
    <name type="common">roselle</name>
    <dbReference type="NCBI Taxonomy" id="183260"/>
    <lineage>
        <taxon>Eukaryota</taxon>
        <taxon>Viridiplantae</taxon>
        <taxon>Streptophyta</taxon>
        <taxon>Embryophyta</taxon>
        <taxon>Tracheophyta</taxon>
        <taxon>Spermatophyta</taxon>
        <taxon>Magnoliopsida</taxon>
        <taxon>eudicotyledons</taxon>
        <taxon>Gunneridae</taxon>
        <taxon>Pentapetalae</taxon>
        <taxon>rosids</taxon>
        <taxon>malvids</taxon>
        <taxon>Malvales</taxon>
        <taxon>Malvaceae</taxon>
        <taxon>Malvoideae</taxon>
        <taxon>Hibiscus</taxon>
    </lineage>
</organism>
<name>A0ABR2QHU6_9ROSI</name>
<gene>
    <name evidence="4" type="ORF">V6N11_080732</name>
</gene>
<dbReference type="Pfam" id="PF02519">
    <property type="entry name" value="Auxin_inducible"/>
    <property type="match status" value="1"/>
</dbReference>
<reference evidence="4 5" key="1">
    <citation type="journal article" date="2024" name="G3 (Bethesda)">
        <title>Genome assembly of Hibiscus sabdariffa L. provides insights into metabolisms of medicinal natural products.</title>
        <authorList>
            <person name="Kim T."/>
        </authorList>
    </citation>
    <scope>NUCLEOTIDE SEQUENCE [LARGE SCALE GENOMIC DNA]</scope>
    <source>
        <strain evidence="4">TK-2024</strain>
        <tissue evidence="4">Old leaves</tissue>
    </source>
</reference>
<dbReference type="Proteomes" id="UP001396334">
    <property type="component" value="Unassembled WGS sequence"/>
</dbReference>
<dbReference type="PANTHER" id="PTHR31175">
    <property type="entry name" value="AUXIN-RESPONSIVE FAMILY PROTEIN"/>
    <property type="match status" value="1"/>
</dbReference>
<dbReference type="InterPro" id="IPR003676">
    <property type="entry name" value="SAUR_fam"/>
</dbReference>
<proteinExistence type="inferred from homology"/>